<name>A7EAM8_SCLS1</name>
<dbReference type="AlphaFoldDB" id="A7EAM8"/>
<dbReference type="HOGENOM" id="CLU_2962256_0_0_1"/>
<evidence type="ECO:0000313" key="2">
    <source>
        <dbReference type="Proteomes" id="UP000001312"/>
    </source>
</evidence>
<dbReference type="Proteomes" id="UP000001312">
    <property type="component" value="Unassembled WGS sequence"/>
</dbReference>
<dbReference type="KEGG" id="ssl:SS1G_02360"/>
<sequence length="59" mass="7011">MYITYCMGALLGIQPSIVTNPWMILKFYMKREIEKAPNLINLWNLRRTNPKLRGRTTKL</sequence>
<accession>A7EAM8</accession>
<dbReference type="EMBL" id="CH476623">
    <property type="protein sequence ID" value="EDN99506.1"/>
    <property type="molecule type" value="Genomic_DNA"/>
</dbReference>
<organism evidence="1 2">
    <name type="scientific">Sclerotinia sclerotiorum (strain ATCC 18683 / 1980 / Ss-1)</name>
    <name type="common">White mold</name>
    <name type="synonym">Whetzelinia sclerotiorum</name>
    <dbReference type="NCBI Taxonomy" id="665079"/>
    <lineage>
        <taxon>Eukaryota</taxon>
        <taxon>Fungi</taxon>
        <taxon>Dikarya</taxon>
        <taxon>Ascomycota</taxon>
        <taxon>Pezizomycotina</taxon>
        <taxon>Leotiomycetes</taxon>
        <taxon>Helotiales</taxon>
        <taxon>Sclerotiniaceae</taxon>
        <taxon>Sclerotinia</taxon>
    </lineage>
</organism>
<protein>
    <submittedName>
        <fullName evidence="1">Uncharacterized protein</fullName>
    </submittedName>
</protein>
<reference evidence="2" key="1">
    <citation type="journal article" date="2011" name="PLoS Genet.">
        <title>Genomic analysis of the necrotrophic fungal pathogens Sclerotinia sclerotiorum and Botrytis cinerea.</title>
        <authorList>
            <person name="Amselem J."/>
            <person name="Cuomo C.A."/>
            <person name="van Kan J.A."/>
            <person name="Viaud M."/>
            <person name="Benito E.P."/>
            <person name="Couloux A."/>
            <person name="Coutinho P.M."/>
            <person name="de Vries R.P."/>
            <person name="Dyer P.S."/>
            <person name="Fillinger S."/>
            <person name="Fournier E."/>
            <person name="Gout L."/>
            <person name="Hahn M."/>
            <person name="Kohn L."/>
            <person name="Lapalu N."/>
            <person name="Plummer K.M."/>
            <person name="Pradier J.M."/>
            <person name="Quevillon E."/>
            <person name="Sharon A."/>
            <person name="Simon A."/>
            <person name="ten Have A."/>
            <person name="Tudzynski B."/>
            <person name="Tudzynski P."/>
            <person name="Wincker P."/>
            <person name="Andrew M."/>
            <person name="Anthouard V."/>
            <person name="Beever R.E."/>
            <person name="Beffa R."/>
            <person name="Benoit I."/>
            <person name="Bouzid O."/>
            <person name="Brault B."/>
            <person name="Chen Z."/>
            <person name="Choquer M."/>
            <person name="Collemare J."/>
            <person name="Cotton P."/>
            <person name="Danchin E.G."/>
            <person name="Da Silva C."/>
            <person name="Gautier A."/>
            <person name="Giraud C."/>
            <person name="Giraud T."/>
            <person name="Gonzalez C."/>
            <person name="Grossetete S."/>
            <person name="Guldener U."/>
            <person name="Henrissat B."/>
            <person name="Howlett B.J."/>
            <person name="Kodira C."/>
            <person name="Kretschmer M."/>
            <person name="Lappartient A."/>
            <person name="Leroch M."/>
            <person name="Levis C."/>
            <person name="Mauceli E."/>
            <person name="Neuveglise C."/>
            <person name="Oeser B."/>
            <person name="Pearson M."/>
            <person name="Poulain J."/>
            <person name="Poussereau N."/>
            <person name="Quesneville H."/>
            <person name="Rascle C."/>
            <person name="Schumacher J."/>
            <person name="Segurens B."/>
            <person name="Sexton A."/>
            <person name="Silva E."/>
            <person name="Sirven C."/>
            <person name="Soanes D.M."/>
            <person name="Talbot N.J."/>
            <person name="Templeton M."/>
            <person name="Yandava C."/>
            <person name="Yarden O."/>
            <person name="Zeng Q."/>
            <person name="Rollins J.A."/>
            <person name="Lebrun M.H."/>
            <person name="Dickman M."/>
        </authorList>
    </citation>
    <scope>NUCLEOTIDE SEQUENCE [LARGE SCALE GENOMIC DNA]</scope>
    <source>
        <strain evidence="2">ATCC 18683 / 1980 / Ss-1</strain>
    </source>
</reference>
<dbReference type="GeneID" id="5492709"/>
<proteinExistence type="predicted"/>
<dbReference type="InParanoid" id="A7EAM8"/>
<gene>
    <name evidence="1" type="ORF">SS1G_02360</name>
</gene>
<evidence type="ECO:0000313" key="1">
    <source>
        <dbReference type="EMBL" id="EDN99506.1"/>
    </source>
</evidence>
<keyword evidence="2" id="KW-1185">Reference proteome</keyword>
<dbReference type="RefSeq" id="XP_001596144.1">
    <property type="nucleotide sequence ID" value="XM_001596094.1"/>
</dbReference>